<feature type="transmembrane region" description="Helical" evidence="1">
    <location>
        <begin position="129"/>
        <end position="149"/>
    </location>
</feature>
<gene>
    <name evidence="2" type="ORF">UFOPK1788_00245</name>
</gene>
<evidence type="ECO:0000256" key="1">
    <source>
        <dbReference type="SAM" id="Phobius"/>
    </source>
</evidence>
<reference evidence="2" key="1">
    <citation type="submission" date="2020-05" db="EMBL/GenBank/DDBJ databases">
        <authorList>
            <person name="Chiriac C."/>
            <person name="Salcher M."/>
            <person name="Ghai R."/>
            <person name="Kavagutti S V."/>
        </authorList>
    </citation>
    <scope>NUCLEOTIDE SEQUENCE</scope>
</reference>
<evidence type="ECO:0000313" key="2">
    <source>
        <dbReference type="EMBL" id="CAB4586289.1"/>
    </source>
</evidence>
<feature type="transmembrane region" description="Helical" evidence="1">
    <location>
        <begin position="102"/>
        <end position="122"/>
    </location>
</feature>
<keyword evidence="1" id="KW-0812">Transmembrane</keyword>
<name>A0A6J6FEY6_9ZZZZ</name>
<sequence>MEAAGLRLHRRYSRSLNHLLSTEPRVCARGSVIYSELVTENGESIASEAANVSSSSSLTTRQRITLAALGGIYLSLTVAWLFATQANRVIVDDRFQQSMTSFGAFFAIIASPLYFFTTLVLIRNWPGRVLTLLIGLALLFPFPLFWGVVPA</sequence>
<keyword evidence="1" id="KW-1133">Transmembrane helix</keyword>
<dbReference type="AlphaFoldDB" id="A0A6J6FEY6"/>
<dbReference type="EMBL" id="CAEZUE010000018">
    <property type="protein sequence ID" value="CAB4586289.1"/>
    <property type="molecule type" value="Genomic_DNA"/>
</dbReference>
<organism evidence="2">
    <name type="scientific">freshwater metagenome</name>
    <dbReference type="NCBI Taxonomy" id="449393"/>
    <lineage>
        <taxon>unclassified sequences</taxon>
        <taxon>metagenomes</taxon>
        <taxon>ecological metagenomes</taxon>
    </lineage>
</organism>
<protein>
    <submittedName>
        <fullName evidence="2">Unannotated protein</fullName>
    </submittedName>
</protein>
<feature type="transmembrane region" description="Helical" evidence="1">
    <location>
        <begin position="64"/>
        <end position="82"/>
    </location>
</feature>
<accession>A0A6J6FEY6</accession>
<keyword evidence="1" id="KW-0472">Membrane</keyword>
<proteinExistence type="predicted"/>